<keyword evidence="2" id="KW-1185">Reference proteome</keyword>
<dbReference type="AlphaFoldDB" id="A0ABD2CQE2"/>
<gene>
    <name evidence="1" type="ORF">V1477_004013</name>
</gene>
<comment type="caution">
    <text evidence="1">The sequence shown here is derived from an EMBL/GenBank/DDBJ whole genome shotgun (WGS) entry which is preliminary data.</text>
</comment>
<reference evidence="1 2" key="1">
    <citation type="journal article" date="2024" name="Ann. Entomol. Soc. Am.">
        <title>Genomic analyses of the southern and eastern yellowjacket wasps (Hymenoptera: Vespidae) reveal evolutionary signatures of social life.</title>
        <authorList>
            <person name="Catto M.A."/>
            <person name="Caine P.B."/>
            <person name="Orr S.E."/>
            <person name="Hunt B.G."/>
            <person name="Goodisman M.A.D."/>
        </authorList>
    </citation>
    <scope>NUCLEOTIDE SEQUENCE [LARGE SCALE GENOMIC DNA]</scope>
    <source>
        <strain evidence="1">232</strain>
        <tissue evidence="1">Head and thorax</tissue>
    </source>
</reference>
<evidence type="ECO:0000313" key="1">
    <source>
        <dbReference type="EMBL" id="KAL2747321.1"/>
    </source>
</evidence>
<accession>A0ABD2CQE2</accession>
<dbReference type="Proteomes" id="UP001607303">
    <property type="component" value="Unassembled WGS sequence"/>
</dbReference>
<proteinExistence type="predicted"/>
<evidence type="ECO:0000313" key="2">
    <source>
        <dbReference type="Proteomes" id="UP001607303"/>
    </source>
</evidence>
<dbReference type="EMBL" id="JAYRBN010000035">
    <property type="protein sequence ID" value="KAL2747321.1"/>
    <property type="molecule type" value="Genomic_DNA"/>
</dbReference>
<name>A0ABD2CQE2_VESMC</name>
<organism evidence="1 2">
    <name type="scientific">Vespula maculifrons</name>
    <name type="common">Eastern yellow jacket</name>
    <name type="synonym">Wasp</name>
    <dbReference type="NCBI Taxonomy" id="7453"/>
    <lineage>
        <taxon>Eukaryota</taxon>
        <taxon>Metazoa</taxon>
        <taxon>Ecdysozoa</taxon>
        <taxon>Arthropoda</taxon>
        <taxon>Hexapoda</taxon>
        <taxon>Insecta</taxon>
        <taxon>Pterygota</taxon>
        <taxon>Neoptera</taxon>
        <taxon>Endopterygota</taxon>
        <taxon>Hymenoptera</taxon>
        <taxon>Apocrita</taxon>
        <taxon>Aculeata</taxon>
        <taxon>Vespoidea</taxon>
        <taxon>Vespidae</taxon>
        <taxon>Vespinae</taxon>
        <taxon>Vespula</taxon>
    </lineage>
</organism>
<protein>
    <submittedName>
        <fullName evidence="1">Uncharacterized protein</fullName>
    </submittedName>
</protein>
<sequence>MYAPNEISSIERQKDHEWYRSGHSYCRFIEIQARTLISIVNLPPNSSFIEEFRDDDSACHGQKMALTVPIVRVSLLDGNHEKVVGLLPSGGDRRRSKTGDGKIRY</sequence>